<dbReference type="EMBL" id="AOEX01000093">
    <property type="protein sequence ID" value="EME53770.1"/>
    <property type="molecule type" value="Genomic_DNA"/>
</dbReference>
<evidence type="ECO:0000313" key="3">
    <source>
        <dbReference type="Proteomes" id="UP000011731"/>
    </source>
</evidence>
<evidence type="ECO:0000313" key="2">
    <source>
        <dbReference type="EMBL" id="EME53770.1"/>
    </source>
</evidence>
<dbReference type="InterPro" id="IPR011604">
    <property type="entry name" value="PDDEXK-like_dom_sf"/>
</dbReference>
<dbReference type="Proteomes" id="UP000011731">
    <property type="component" value="Unassembled WGS sequence"/>
</dbReference>
<keyword evidence="3" id="KW-1185">Reference proteome</keyword>
<dbReference type="InterPro" id="IPR024432">
    <property type="entry name" value="Put_RecE_PDDEXK-like_dom"/>
</dbReference>
<dbReference type="Pfam" id="PF12684">
    <property type="entry name" value="DUF3799"/>
    <property type="match status" value="1"/>
</dbReference>
<name>M2XX37_9NOCA</name>
<organism evidence="2 3">
    <name type="scientific">Rhodococcus ruber BKS 20-38</name>
    <dbReference type="NCBI Taxonomy" id="1278076"/>
    <lineage>
        <taxon>Bacteria</taxon>
        <taxon>Bacillati</taxon>
        <taxon>Actinomycetota</taxon>
        <taxon>Actinomycetes</taxon>
        <taxon>Mycobacteriales</taxon>
        <taxon>Nocardiaceae</taxon>
        <taxon>Rhodococcus</taxon>
    </lineage>
</organism>
<evidence type="ECO:0000259" key="1">
    <source>
        <dbReference type="Pfam" id="PF12684"/>
    </source>
</evidence>
<comment type="caution">
    <text evidence="2">The sequence shown here is derived from an EMBL/GenBank/DDBJ whole genome shotgun (WGS) entry which is preliminary data.</text>
</comment>
<dbReference type="RefSeq" id="WP_003938873.1">
    <property type="nucleotide sequence ID" value="NZ_AOEX01000093.1"/>
</dbReference>
<sequence>MTATLTIVEPGLYDGLPSDTYHADPVPAGSLSSTGARKLLAPSCPALFKYERDHPQPPKKTFDFGHAAHQLVLGEGPELREIPGTLLATNGAVSTKDAKAFVAEARADGAVPLKPDDYQVVHDMAAELHAHPVAGRLFWPGAGKAEQSGFWQDEKTGIWRRVRFDWIVNPRDGRRLIIADYKTARSAEPSEFARAAIDHGYHQQHAWYLDAARALRLGTDPQFVFVVQEKTPPYVVSVIQLDETFRRIGDYLNRQALDIYEQCTRTDVWPGYADDVALTPPPVWYERSFEEEIAA</sequence>
<dbReference type="PATRIC" id="fig|1278076.4.peg.4932"/>
<protein>
    <submittedName>
        <fullName evidence="2">Gp60 protein</fullName>
    </submittedName>
</protein>
<feature type="domain" description="Putative exodeoxyribonuclease 8 PDDEXK-like" evidence="1">
    <location>
        <begin position="50"/>
        <end position="276"/>
    </location>
</feature>
<accession>M2XX37</accession>
<proteinExistence type="predicted"/>
<dbReference type="Gene3D" id="3.90.320.10">
    <property type="match status" value="1"/>
</dbReference>
<gene>
    <name evidence="2" type="ORF">G352_24061</name>
</gene>
<dbReference type="AlphaFoldDB" id="M2XX37"/>
<reference evidence="2 3" key="1">
    <citation type="journal article" date="2013" name="Genome Announc.">
        <title>Draft Genome Sequence of Rhodococcus ruber Strain BKS 20-38.</title>
        <authorList>
            <person name="Bala M."/>
            <person name="Kumar S."/>
            <person name="Raghava G.P."/>
            <person name="Mayilraj S."/>
        </authorList>
    </citation>
    <scope>NUCLEOTIDE SEQUENCE [LARGE SCALE GENOMIC DNA]</scope>
    <source>
        <strain evidence="2 3">BKS 20-38</strain>
    </source>
</reference>